<keyword evidence="10" id="KW-0472">Membrane</keyword>
<dbReference type="PANTHER" id="PTHR47947:SF26">
    <property type="entry name" value="CYTOCHROME P450"/>
    <property type="match status" value="1"/>
</dbReference>
<evidence type="ECO:0000256" key="6">
    <source>
        <dbReference type="ARBA" id="ARBA00022989"/>
    </source>
</evidence>
<reference evidence="11" key="2">
    <citation type="journal article" date="2024" name="Plant">
        <title>Genomic evolution and insights into agronomic trait innovations of Sesamum species.</title>
        <authorList>
            <person name="Miao H."/>
            <person name="Wang L."/>
            <person name="Qu L."/>
            <person name="Liu H."/>
            <person name="Sun Y."/>
            <person name="Le M."/>
            <person name="Wang Q."/>
            <person name="Wei S."/>
            <person name="Zheng Y."/>
            <person name="Lin W."/>
            <person name="Duan Y."/>
            <person name="Cao H."/>
            <person name="Xiong S."/>
            <person name="Wang X."/>
            <person name="Wei L."/>
            <person name="Li C."/>
            <person name="Ma Q."/>
            <person name="Ju M."/>
            <person name="Zhao R."/>
            <person name="Li G."/>
            <person name="Mu C."/>
            <person name="Tian Q."/>
            <person name="Mei H."/>
            <person name="Zhang T."/>
            <person name="Gao T."/>
            <person name="Zhang H."/>
        </authorList>
    </citation>
    <scope>NUCLEOTIDE SEQUENCE</scope>
    <source>
        <strain evidence="11">K16</strain>
    </source>
</reference>
<organism evidence="11 12">
    <name type="scientific">Sesamum angolense</name>
    <dbReference type="NCBI Taxonomy" id="2727404"/>
    <lineage>
        <taxon>Eukaryota</taxon>
        <taxon>Viridiplantae</taxon>
        <taxon>Streptophyta</taxon>
        <taxon>Embryophyta</taxon>
        <taxon>Tracheophyta</taxon>
        <taxon>Spermatophyta</taxon>
        <taxon>Magnoliopsida</taxon>
        <taxon>eudicotyledons</taxon>
        <taxon>Gunneridae</taxon>
        <taxon>Pentapetalae</taxon>
        <taxon>asterids</taxon>
        <taxon>lamiids</taxon>
        <taxon>Lamiales</taxon>
        <taxon>Pedaliaceae</taxon>
        <taxon>Sesamum</taxon>
    </lineage>
</organism>
<dbReference type="SUPFAM" id="SSF48264">
    <property type="entry name" value="Cytochrome P450"/>
    <property type="match status" value="1"/>
</dbReference>
<dbReference type="GO" id="GO:0016705">
    <property type="term" value="F:oxidoreductase activity, acting on paired donors, with incorporation or reduction of molecular oxygen"/>
    <property type="evidence" value="ECO:0007669"/>
    <property type="project" value="InterPro"/>
</dbReference>
<keyword evidence="9" id="KW-0503">Monooxygenase</keyword>
<evidence type="ECO:0000256" key="2">
    <source>
        <dbReference type="ARBA" id="ARBA00004167"/>
    </source>
</evidence>
<keyword evidence="8" id="KW-0408">Iron</keyword>
<dbReference type="InterPro" id="IPR002401">
    <property type="entry name" value="Cyt_P450_E_grp-I"/>
</dbReference>
<evidence type="ECO:0000256" key="3">
    <source>
        <dbReference type="ARBA" id="ARBA00022617"/>
    </source>
</evidence>
<dbReference type="GO" id="GO:0004497">
    <property type="term" value="F:monooxygenase activity"/>
    <property type="evidence" value="ECO:0007669"/>
    <property type="project" value="UniProtKB-KW"/>
</dbReference>
<dbReference type="GO" id="GO:0016020">
    <property type="term" value="C:membrane"/>
    <property type="evidence" value="ECO:0007669"/>
    <property type="project" value="UniProtKB-SubCell"/>
</dbReference>
<dbReference type="GO" id="GO:0020037">
    <property type="term" value="F:heme binding"/>
    <property type="evidence" value="ECO:0007669"/>
    <property type="project" value="InterPro"/>
</dbReference>
<evidence type="ECO:0000256" key="7">
    <source>
        <dbReference type="ARBA" id="ARBA00023002"/>
    </source>
</evidence>
<dbReference type="Pfam" id="PF00067">
    <property type="entry name" value="p450"/>
    <property type="match status" value="1"/>
</dbReference>
<dbReference type="Proteomes" id="UP001289374">
    <property type="component" value="Unassembled WGS sequence"/>
</dbReference>
<protein>
    <submittedName>
        <fullName evidence="11">Cytochrome</fullName>
    </submittedName>
</protein>
<evidence type="ECO:0000313" key="12">
    <source>
        <dbReference type="Proteomes" id="UP001289374"/>
    </source>
</evidence>
<dbReference type="GO" id="GO:0005506">
    <property type="term" value="F:iron ion binding"/>
    <property type="evidence" value="ECO:0007669"/>
    <property type="project" value="InterPro"/>
</dbReference>
<evidence type="ECO:0000256" key="1">
    <source>
        <dbReference type="ARBA" id="ARBA00001971"/>
    </source>
</evidence>
<evidence type="ECO:0000313" key="11">
    <source>
        <dbReference type="EMBL" id="KAK4391626.1"/>
    </source>
</evidence>
<evidence type="ECO:0000256" key="5">
    <source>
        <dbReference type="ARBA" id="ARBA00022723"/>
    </source>
</evidence>
<keyword evidence="6" id="KW-1133">Transmembrane helix</keyword>
<keyword evidence="5" id="KW-0479">Metal-binding</keyword>
<dbReference type="Gene3D" id="1.10.630.10">
    <property type="entry name" value="Cytochrome P450"/>
    <property type="match status" value="1"/>
</dbReference>
<comment type="cofactor">
    <cofactor evidence="1">
        <name>heme</name>
        <dbReference type="ChEBI" id="CHEBI:30413"/>
    </cofactor>
</comment>
<dbReference type="InterPro" id="IPR050651">
    <property type="entry name" value="Plant_Cytochrome_P450_Monoox"/>
</dbReference>
<dbReference type="AlphaFoldDB" id="A0AAE2BN76"/>
<keyword evidence="12" id="KW-1185">Reference proteome</keyword>
<reference evidence="11" key="1">
    <citation type="submission" date="2020-06" db="EMBL/GenBank/DDBJ databases">
        <authorList>
            <person name="Li T."/>
            <person name="Hu X."/>
            <person name="Zhang T."/>
            <person name="Song X."/>
            <person name="Zhang H."/>
            <person name="Dai N."/>
            <person name="Sheng W."/>
            <person name="Hou X."/>
            <person name="Wei L."/>
        </authorList>
    </citation>
    <scope>NUCLEOTIDE SEQUENCE</scope>
    <source>
        <strain evidence="11">K16</strain>
        <tissue evidence="11">Leaf</tissue>
    </source>
</reference>
<comment type="subcellular location">
    <subcellularLocation>
        <location evidence="2">Membrane</location>
        <topology evidence="2">Single-pass membrane protein</topology>
    </subcellularLocation>
</comment>
<gene>
    <name evidence="11" type="ORF">Sango_1940400</name>
</gene>
<dbReference type="EMBL" id="JACGWL010000011">
    <property type="protein sequence ID" value="KAK4391626.1"/>
    <property type="molecule type" value="Genomic_DNA"/>
</dbReference>
<keyword evidence="7" id="KW-0560">Oxidoreductase</keyword>
<accession>A0AAE2BN76</accession>
<dbReference type="InterPro" id="IPR036396">
    <property type="entry name" value="Cyt_P450_sf"/>
</dbReference>
<evidence type="ECO:0000256" key="10">
    <source>
        <dbReference type="ARBA" id="ARBA00023136"/>
    </source>
</evidence>
<evidence type="ECO:0000256" key="9">
    <source>
        <dbReference type="ARBA" id="ARBA00023033"/>
    </source>
</evidence>
<dbReference type="PANTHER" id="PTHR47947">
    <property type="entry name" value="CYTOCHROME P450 82C3-RELATED"/>
    <property type="match status" value="1"/>
</dbReference>
<dbReference type="PRINTS" id="PR00463">
    <property type="entry name" value="EP450I"/>
</dbReference>
<keyword evidence="3" id="KW-0349">Heme</keyword>
<sequence>MLLAGTDTSVVTIEWAMSALLNHPEKLDKARAEIDNFIGNNRLVNESDLSKLPYLQNIILETFRLFPAAPLLVPHEASADCTLGGYDIPQGTIITKCLGHSPRPLSLDDPISFHNPDWERFLRKA</sequence>
<proteinExistence type="predicted"/>
<dbReference type="InterPro" id="IPR001128">
    <property type="entry name" value="Cyt_P450"/>
</dbReference>
<evidence type="ECO:0000256" key="4">
    <source>
        <dbReference type="ARBA" id="ARBA00022692"/>
    </source>
</evidence>
<evidence type="ECO:0000256" key="8">
    <source>
        <dbReference type="ARBA" id="ARBA00023004"/>
    </source>
</evidence>
<comment type="caution">
    <text evidence="11">The sequence shown here is derived from an EMBL/GenBank/DDBJ whole genome shotgun (WGS) entry which is preliminary data.</text>
</comment>
<name>A0AAE2BN76_9LAMI</name>
<keyword evidence="4" id="KW-0812">Transmembrane</keyword>